<dbReference type="Gene3D" id="2.40.240.10">
    <property type="entry name" value="Ribosomal Protein L25, Chain P"/>
    <property type="match status" value="2"/>
</dbReference>
<gene>
    <name evidence="2" type="ORF">ISF_00468</name>
</gene>
<comment type="caution">
    <text evidence="2">The sequence shown here is derived from an EMBL/GenBank/DDBJ whole genome shotgun (WGS) entry which is preliminary data.</text>
</comment>
<dbReference type="PANTHER" id="PTHR43097">
    <property type="entry name" value="GLUTAMINE-TRNA LIGASE"/>
    <property type="match status" value="1"/>
</dbReference>
<dbReference type="GeneID" id="30016760"/>
<sequence>MVSKSELKKRTQKRAKKVPAAMLRDSKQTLAKADGTTFDPDFMFKQGFLADVYKLRPSENVVTRFPPGPNGYLHSIRRYLEKTVPRLMLVLDPVRLGIEDAEEQDLDTVYIDRSDFREVDSKDYFRLAPGKIVGLLQMPYPVKAISFAKDEATGAVTEMRAVFDKGGNKPKTFIQWVPLKARPRLNETIWPSAMTERGFYDGVRVAYFACDSDSTEDKVVLNRIVALKEDSGKSS</sequence>
<keyword evidence="1" id="KW-0648">Protein biosynthesis</keyword>
<dbReference type="InterPro" id="IPR050132">
    <property type="entry name" value="Gln/Glu-tRNA_Ligase"/>
</dbReference>
<name>A0A168EA76_CORFA</name>
<dbReference type="GO" id="GO:0004819">
    <property type="term" value="F:glutamine-tRNA ligase activity"/>
    <property type="evidence" value="ECO:0007669"/>
    <property type="project" value="TreeGrafter"/>
</dbReference>
<dbReference type="InterPro" id="IPR020056">
    <property type="entry name" value="Rbsml_bL25/Gln-tRNA_synth_N"/>
</dbReference>
<dbReference type="Proteomes" id="UP000076744">
    <property type="component" value="Unassembled WGS sequence"/>
</dbReference>
<keyword evidence="3" id="KW-1185">Reference proteome</keyword>
<proteinExistence type="predicted"/>
<evidence type="ECO:0000256" key="1">
    <source>
        <dbReference type="ARBA" id="ARBA00022917"/>
    </source>
</evidence>
<reference evidence="2 3" key="1">
    <citation type="journal article" date="2016" name="Genome Biol. Evol.">
        <title>Divergent and convergent evolution of fungal pathogenicity.</title>
        <authorList>
            <person name="Shang Y."/>
            <person name="Xiao G."/>
            <person name="Zheng P."/>
            <person name="Cen K."/>
            <person name="Zhan S."/>
            <person name="Wang C."/>
        </authorList>
    </citation>
    <scope>NUCLEOTIDE SEQUENCE [LARGE SCALE GENOMIC DNA]</scope>
    <source>
        <strain evidence="2 3">ARSEF 2679</strain>
    </source>
</reference>
<dbReference type="AlphaFoldDB" id="A0A168EA76"/>
<dbReference type="PANTHER" id="PTHR43097:SF4">
    <property type="entry name" value="GLUTAMINE--TRNA LIGASE"/>
    <property type="match status" value="1"/>
</dbReference>
<accession>A0A168EA76</accession>
<dbReference type="SUPFAM" id="SSF50715">
    <property type="entry name" value="Ribosomal protein L25-like"/>
    <property type="match status" value="1"/>
</dbReference>
<evidence type="ECO:0000313" key="3">
    <source>
        <dbReference type="Proteomes" id="UP000076744"/>
    </source>
</evidence>
<dbReference type="GO" id="GO:0006425">
    <property type="term" value="P:glutaminyl-tRNA aminoacylation"/>
    <property type="evidence" value="ECO:0007669"/>
    <property type="project" value="TreeGrafter"/>
</dbReference>
<keyword evidence="2" id="KW-0030">Aminoacyl-tRNA synthetase</keyword>
<dbReference type="RefSeq" id="XP_018708525.1">
    <property type="nucleotide sequence ID" value="XM_018844075.1"/>
</dbReference>
<dbReference type="InterPro" id="IPR011035">
    <property type="entry name" value="Ribosomal_bL25/Gln-tRNA_synth"/>
</dbReference>
<dbReference type="OrthoDB" id="4778467at2759"/>
<keyword evidence="2" id="KW-0436">Ligase</keyword>
<evidence type="ECO:0000313" key="2">
    <source>
        <dbReference type="EMBL" id="OAA73567.1"/>
    </source>
</evidence>
<dbReference type="STRING" id="1081104.A0A168EA76"/>
<dbReference type="GO" id="GO:0005829">
    <property type="term" value="C:cytosol"/>
    <property type="evidence" value="ECO:0007669"/>
    <property type="project" value="TreeGrafter"/>
</dbReference>
<organism evidence="2 3">
    <name type="scientific">Cordyceps fumosorosea (strain ARSEF 2679)</name>
    <name type="common">Isaria fumosorosea</name>
    <dbReference type="NCBI Taxonomy" id="1081104"/>
    <lineage>
        <taxon>Eukaryota</taxon>
        <taxon>Fungi</taxon>
        <taxon>Dikarya</taxon>
        <taxon>Ascomycota</taxon>
        <taxon>Pezizomycotina</taxon>
        <taxon>Sordariomycetes</taxon>
        <taxon>Hypocreomycetidae</taxon>
        <taxon>Hypocreales</taxon>
        <taxon>Cordycipitaceae</taxon>
        <taxon>Cordyceps</taxon>
    </lineage>
</organism>
<protein>
    <submittedName>
        <fullName evidence="2">Glutaminyl-tRNA synthetase</fullName>
    </submittedName>
</protein>
<dbReference type="EMBL" id="AZHB01000001">
    <property type="protein sequence ID" value="OAA73567.1"/>
    <property type="molecule type" value="Genomic_DNA"/>
</dbReference>